<evidence type="ECO:0000313" key="2">
    <source>
        <dbReference type="Proteomes" id="UP001375240"/>
    </source>
</evidence>
<dbReference type="Proteomes" id="UP001375240">
    <property type="component" value="Unassembled WGS sequence"/>
</dbReference>
<proteinExistence type="predicted"/>
<organism evidence="1 2">
    <name type="scientific">Orbilia brochopaga</name>
    <dbReference type="NCBI Taxonomy" id="3140254"/>
    <lineage>
        <taxon>Eukaryota</taxon>
        <taxon>Fungi</taxon>
        <taxon>Dikarya</taxon>
        <taxon>Ascomycota</taxon>
        <taxon>Pezizomycotina</taxon>
        <taxon>Orbiliomycetes</taxon>
        <taxon>Orbiliales</taxon>
        <taxon>Orbiliaceae</taxon>
        <taxon>Orbilia</taxon>
    </lineage>
</organism>
<sequence>MRVCRQIHEEAATILYSRNLFLAKISIVTSPPPAHHRFHKLIHYKIARVKYDSAWGQLQYDFSFYDGTDTVSFEAELENDKDRQLAASRFLPPHYSRLVRHVQVDIHDKRPSYYVGFERNPDDRGIVQTALVPLARRLECSLSDAGADLDVRIRVFSETRMFEPVADNYGDDVVSTPPSSDFYQYMIALAWPFTRCHWRWTLLTSLDMHFAETQNAELEGCTRRMESVDDTTGVS</sequence>
<comment type="caution">
    <text evidence="1">The sequence shown here is derived from an EMBL/GenBank/DDBJ whole genome shotgun (WGS) entry which is preliminary data.</text>
</comment>
<gene>
    <name evidence="1" type="ORF">TWF696_003067</name>
</gene>
<protein>
    <submittedName>
        <fullName evidence="1">Uncharacterized protein</fullName>
    </submittedName>
</protein>
<accession>A0AAV9TZX1</accession>
<name>A0AAV9TZX1_9PEZI</name>
<dbReference type="EMBL" id="JAVHNQ010000015">
    <property type="protein sequence ID" value="KAK6332349.1"/>
    <property type="molecule type" value="Genomic_DNA"/>
</dbReference>
<keyword evidence="2" id="KW-1185">Reference proteome</keyword>
<reference evidence="1 2" key="1">
    <citation type="submission" date="2019-10" db="EMBL/GenBank/DDBJ databases">
        <authorList>
            <person name="Palmer J.M."/>
        </authorList>
    </citation>
    <scope>NUCLEOTIDE SEQUENCE [LARGE SCALE GENOMIC DNA]</scope>
    <source>
        <strain evidence="1 2">TWF696</strain>
    </source>
</reference>
<evidence type="ECO:0000313" key="1">
    <source>
        <dbReference type="EMBL" id="KAK6332349.1"/>
    </source>
</evidence>
<dbReference type="AlphaFoldDB" id="A0AAV9TZX1"/>